<feature type="binding site" evidence="4">
    <location>
        <begin position="24"/>
        <end position="29"/>
    </location>
    <ligand>
        <name>substrate</name>
    </ligand>
</feature>
<dbReference type="GeneID" id="106062447"/>
<evidence type="ECO:0000256" key="4">
    <source>
        <dbReference type="PIRSR" id="PIRSR617939-2"/>
    </source>
</evidence>
<evidence type="ECO:0000256" key="3">
    <source>
        <dbReference type="PIRSR" id="PIRSR617939-1"/>
    </source>
</evidence>
<dbReference type="PANTHER" id="PTHR12935:SF0">
    <property type="entry name" value="GAMMA-GLUTAMYLCYCLOTRANSFERASE"/>
    <property type="match status" value="1"/>
</dbReference>
<feature type="binding site" evidence="4">
    <location>
        <position position="147"/>
    </location>
    <ligand>
        <name>substrate</name>
    </ligand>
</feature>
<protein>
    <recommendedName>
        <fullName evidence="1">gamma-glutamylcyclotransferase</fullName>
        <ecNumber evidence="1">4.3.2.9</ecNumber>
    </recommendedName>
</protein>
<dbReference type="InterPro" id="IPR017939">
    <property type="entry name" value="G-Glutamylcylcotransferase"/>
</dbReference>
<dbReference type="PANTHER" id="PTHR12935">
    <property type="entry name" value="GAMMA-GLUTAMYLCYCLOTRANSFERASE"/>
    <property type="match status" value="1"/>
</dbReference>
<evidence type="ECO:0000256" key="1">
    <source>
        <dbReference type="ARBA" id="ARBA00012346"/>
    </source>
</evidence>
<feature type="active site" description="Proton acceptor" evidence="3">
    <location>
        <position position="104"/>
    </location>
</feature>
<dbReference type="InterPro" id="IPR013024">
    <property type="entry name" value="GGCT-like"/>
</dbReference>
<evidence type="ECO:0000313" key="6">
    <source>
        <dbReference type="RefSeq" id="XP_055891415.1"/>
    </source>
</evidence>
<organism evidence="5 6">
    <name type="scientific">Biomphalaria glabrata</name>
    <name type="common">Bloodfluke planorb</name>
    <name type="synonym">Freshwater snail</name>
    <dbReference type="NCBI Taxonomy" id="6526"/>
    <lineage>
        <taxon>Eukaryota</taxon>
        <taxon>Metazoa</taxon>
        <taxon>Spiralia</taxon>
        <taxon>Lophotrochozoa</taxon>
        <taxon>Mollusca</taxon>
        <taxon>Gastropoda</taxon>
        <taxon>Heterobranchia</taxon>
        <taxon>Euthyneura</taxon>
        <taxon>Panpulmonata</taxon>
        <taxon>Hygrophila</taxon>
        <taxon>Lymnaeoidea</taxon>
        <taxon>Planorbidae</taxon>
        <taxon>Biomphalaria</taxon>
    </lineage>
</organism>
<dbReference type="SUPFAM" id="SSF110857">
    <property type="entry name" value="Gamma-glutamyl cyclotransferase-like"/>
    <property type="match status" value="1"/>
</dbReference>
<gene>
    <name evidence="6" type="primary">LOC106062447</name>
</gene>
<proteinExistence type="predicted"/>
<dbReference type="OrthoDB" id="2924818at2759"/>
<dbReference type="AlphaFoldDB" id="A0A9W3AW16"/>
<dbReference type="Pfam" id="PF13772">
    <property type="entry name" value="AIG2_2"/>
    <property type="match status" value="1"/>
</dbReference>
<dbReference type="CDD" id="cd06661">
    <property type="entry name" value="GGCT_like"/>
    <property type="match status" value="1"/>
</dbReference>
<reference evidence="6" key="1">
    <citation type="submission" date="2025-08" db="UniProtKB">
        <authorList>
            <consortium name="RefSeq"/>
        </authorList>
    </citation>
    <scope>IDENTIFICATION</scope>
</reference>
<evidence type="ECO:0000256" key="2">
    <source>
        <dbReference type="ARBA" id="ARBA00023239"/>
    </source>
</evidence>
<dbReference type="EC" id="4.3.2.9" evidence="1"/>
<sequence>MTGVHTQHLQQTQRKKVKEMSKKYFAYGSNMALRRMKQFIPQAEPIGPGQLLDHSLKFTDPLDEEFRRQWGGAPANVYTTEGQSVWGVVYDVAETQFSVMDKLEQGYQRVLLPVLVNEVVEEMWLYKLFEERFEDREQAVPKPGRQYMRLLIEGARQHALPREYIEFLGAIETEGNADLGDFHQSQHT</sequence>
<accession>A0A9W3AW16</accession>
<dbReference type="RefSeq" id="XP_055891415.1">
    <property type="nucleotide sequence ID" value="XM_056035440.1"/>
</dbReference>
<dbReference type="Gene3D" id="3.10.490.10">
    <property type="entry name" value="Gamma-glutamyl cyclotransferase-like"/>
    <property type="match status" value="1"/>
</dbReference>
<keyword evidence="2" id="KW-0456">Lyase</keyword>
<dbReference type="Proteomes" id="UP001165740">
    <property type="component" value="Chromosome 7"/>
</dbReference>
<dbReference type="InterPro" id="IPR036568">
    <property type="entry name" value="GGCT-like_sf"/>
</dbReference>
<evidence type="ECO:0000313" key="5">
    <source>
        <dbReference type="Proteomes" id="UP001165740"/>
    </source>
</evidence>
<dbReference type="GO" id="GO:0003839">
    <property type="term" value="F:gamma-glutamylcyclotransferase activity"/>
    <property type="evidence" value="ECO:0007669"/>
    <property type="project" value="UniProtKB-EC"/>
</dbReference>
<keyword evidence="5" id="KW-1185">Reference proteome</keyword>
<name>A0A9W3AW16_BIOGL</name>